<dbReference type="Proteomes" id="UP000886803">
    <property type="component" value="Unassembled WGS sequence"/>
</dbReference>
<dbReference type="AlphaFoldDB" id="A0A9D2M9M2"/>
<feature type="region of interest" description="Disordered" evidence="1">
    <location>
        <begin position="45"/>
        <end position="64"/>
    </location>
</feature>
<dbReference type="EMBL" id="DWYG01000190">
    <property type="protein sequence ID" value="HJB43139.1"/>
    <property type="molecule type" value="Genomic_DNA"/>
</dbReference>
<proteinExistence type="predicted"/>
<protein>
    <submittedName>
        <fullName evidence="2">Uncharacterized protein</fullName>
    </submittedName>
</protein>
<reference evidence="2" key="1">
    <citation type="journal article" date="2021" name="PeerJ">
        <title>Extensive microbial diversity within the chicken gut microbiome revealed by metagenomics and culture.</title>
        <authorList>
            <person name="Gilroy R."/>
            <person name="Ravi A."/>
            <person name="Getino M."/>
            <person name="Pursley I."/>
            <person name="Horton D.L."/>
            <person name="Alikhan N.F."/>
            <person name="Baker D."/>
            <person name="Gharbi K."/>
            <person name="Hall N."/>
            <person name="Watson M."/>
            <person name="Adriaenssens E.M."/>
            <person name="Foster-Nyarko E."/>
            <person name="Jarju S."/>
            <person name="Secka A."/>
            <person name="Antonio M."/>
            <person name="Oren A."/>
            <person name="Chaudhuri R.R."/>
            <person name="La Ragione R."/>
            <person name="Hildebrand F."/>
            <person name="Pallen M.J."/>
        </authorList>
    </citation>
    <scope>NUCLEOTIDE SEQUENCE</scope>
    <source>
        <strain evidence="2">ChiBcec8-13705</strain>
    </source>
</reference>
<accession>A0A9D2M9M2</accession>
<comment type="caution">
    <text evidence="2">The sequence shown here is derived from an EMBL/GenBank/DDBJ whole genome shotgun (WGS) entry which is preliminary data.</text>
</comment>
<organism evidence="2 3">
    <name type="scientific">Candidatus Gemmiger avicola</name>
    <dbReference type="NCBI Taxonomy" id="2838605"/>
    <lineage>
        <taxon>Bacteria</taxon>
        <taxon>Bacillati</taxon>
        <taxon>Bacillota</taxon>
        <taxon>Clostridia</taxon>
        <taxon>Eubacteriales</taxon>
        <taxon>Gemmiger</taxon>
    </lineage>
</organism>
<name>A0A9D2M9M2_9FIRM</name>
<sequence length="64" mass="6823">MIMSILGGGVLLLALWAAYILGREAGRQLTQDQDDPIDPADCIVHTPGGAEEESEVQDAQKSDL</sequence>
<gene>
    <name evidence="2" type="ORF">H9945_11650</name>
</gene>
<evidence type="ECO:0000256" key="1">
    <source>
        <dbReference type="SAM" id="MobiDB-lite"/>
    </source>
</evidence>
<evidence type="ECO:0000313" key="3">
    <source>
        <dbReference type="Proteomes" id="UP000886803"/>
    </source>
</evidence>
<reference evidence="2" key="2">
    <citation type="submission" date="2021-04" db="EMBL/GenBank/DDBJ databases">
        <authorList>
            <person name="Gilroy R."/>
        </authorList>
    </citation>
    <scope>NUCLEOTIDE SEQUENCE</scope>
    <source>
        <strain evidence="2">ChiBcec8-13705</strain>
    </source>
</reference>
<evidence type="ECO:0000313" key="2">
    <source>
        <dbReference type="EMBL" id="HJB43139.1"/>
    </source>
</evidence>